<name>A0A0C9MYM5_9FUNG</name>
<dbReference type="GO" id="GO:0004519">
    <property type="term" value="F:endonuclease activity"/>
    <property type="evidence" value="ECO:0007669"/>
    <property type="project" value="UniProtKB-KW"/>
</dbReference>
<dbReference type="Proteomes" id="UP000053815">
    <property type="component" value="Unassembled WGS sequence"/>
</dbReference>
<keyword evidence="5" id="KW-0540">Nuclease</keyword>
<evidence type="ECO:0000256" key="2">
    <source>
        <dbReference type="ARBA" id="ARBA00022801"/>
    </source>
</evidence>
<dbReference type="AlphaFoldDB" id="A0A0C9MYM5"/>
<keyword evidence="5" id="KW-0269">Exonuclease</keyword>
<proteinExistence type="inferred from homology"/>
<dbReference type="PANTHER" id="PTHR12121:SF45">
    <property type="entry name" value="NOCTURNIN"/>
    <property type="match status" value="1"/>
</dbReference>
<dbReference type="OrthoDB" id="428734at2759"/>
<feature type="compositionally biased region" description="Acidic residues" evidence="3">
    <location>
        <begin position="291"/>
        <end position="301"/>
    </location>
</feature>
<comment type="similarity">
    <text evidence="1">Belongs to the CCR4/nocturin family.</text>
</comment>
<evidence type="ECO:0000313" key="6">
    <source>
        <dbReference type="Proteomes" id="UP000053815"/>
    </source>
</evidence>
<keyword evidence="5" id="KW-0255">Endonuclease</keyword>
<dbReference type="GO" id="GO:0000175">
    <property type="term" value="F:3'-5'-RNA exonuclease activity"/>
    <property type="evidence" value="ECO:0007669"/>
    <property type="project" value="TreeGrafter"/>
</dbReference>
<organism evidence="5">
    <name type="scientific">Mucor ambiguus</name>
    <dbReference type="NCBI Taxonomy" id="91626"/>
    <lineage>
        <taxon>Eukaryota</taxon>
        <taxon>Fungi</taxon>
        <taxon>Fungi incertae sedis</taxon>
        <taxon>Mucoromycota</taxon>
        <taxon>Mucoromycotina</taxon>
        <taxon>Mucoromycetes</taxon>
        <taxon>Mucorales</taxon>
        <taxon>Mucorineae</taxon>
        <taxon>Mucoraceae</taxon>
        <taxon>Mucor</taxon>
    </lineage>
</organism>
<evidence type="ECO:0000313" key="5">
    <source>
        <dbReference type="EMBL" id="GAN08727.1"/>
    </source>
</evidence>
<keyword evidence="2" id="KW-0378">Hydrolase</keyword>
<dbReference type="InterPro" id="IPR050410">
    <property type="entry name" value="CCR4/nocturin_mRNA_transcr"/>
</dbReference>
<dbReference type="SUPFAM" id="SSF56219">
    <property type="entry name" value="DNase I-like"/>
    <property type="match status" value="1"/>
</dbReference>
<sequence length="410" mass="47447">MCKEQHLGDHPKKPNNIDELRRLKQAKKDAKKKLNSKPQVEQSPPGKVYERSFATVPDQPALVQNSGEMCVMTFNILAQSLIKRKLFPDSGDYIKWKARRKMILDEIKLYNPDILTMQELDNFEVYYEAMFTEMGYKVKYYTHPTKRHGCGIAYKESKFNCVDYATVDYNTDKTCPPSYMTGNIAQLLALQWKSDSSIGFVVGNTHLYWRPTSNYERFRQTIIYSNRLLEFKQKLDANTRWEPLLFGDFNTTPDDAAYGLLTTRQLSDFHVLDLNESRIYKSSVNGKEQATEEEEEEEEDQSIAISADQLDTIETLLAKYHNQGHWKSIYSHFGRVNPDSNNQGLFGEPRFTDYASQFQGTLDYMFIDASSPIRINSLLLMPDEKQYLKPSLPNRHFGSDHLSLVAHLAF</sequence>
<accession>A0A0C9MYM5</accession>
<evidence type="ECO:0000256" key="3">
    <source>
        <dbReference type="SAM" id="MobiDB-lite"/>
    </source>
</evidence>
<reference evidence="5" key="1">
    <citation type="submission" date="2014-09" db="EMBL/GenBank/DDBJ databases">
        <title>Draft genome sequence of an oleaginous Mucoromycotina fungus Mucor ambiguus NBRC6742.</title>
        <authorList>
            <person name="Takeda I."/>
            <person name="Yamane N."/>
            <person name="Morita T."/>
            <person name="Tamano K."/>
            <person name="Machida M."/>
            <person name="Baker S."/>
            <person name="Koike H."/>
        </authorList>
    </citation>
    <scope>NUCLEOTIDE SEQUENCE</scope>
    <source>
        <strain evidence="5">NBRC 6742</strain>
    </source>
</reference>
<evidence type="ECO:0000256" key="1">
    <source>
        <dbReference type="ARBA" id="ARBA00010774"/>
    </source>
</evidence>
<dbReference type="PANTHER" id="PTHR12121">
    <property type="entry name" value="CARBON CATABOLITE REPRESSOR PROTEIN 4"/>
    <property type="match status" value="1"/>
</dbReference>
<dbReference type="Gene3D" id="3.60.10.10">
    <property type="entry name" value="Endonuclease/exonuclease/phosphatase"/>
    <property type="match status" value="1"/>
</dbReference>
<dbReference type="EMBL" id="DF836508">
    <property type="protein sequence ID" value="GAN08727.1"/>
    <property type="molecule type" value="Genomic_DNA"/>
</dbReference>
<dbReference type="InterPro" id="IPR036691">
    <property type="entry name" value="Endo/exonu/phosph_ase_sf"/>
</dbReference>
<feature type="region of interest" description="Disordered" evidence="3">
    <location>
        <begin position="283"/>
        <end position="302"/>
    </location>
</feature>
<evidence type="ECO:0000259" key="4">
    <source>
        <dbReference type="Pfam" id="PF03372"/>
    </source>
</evidence>
<dbReference type="InterPro" id="IPR005135">
    <property type="entry name" value="Endo/exonuclease/phosphatase"/>
</dbReference>
<feature type="domain" description="Endonuclease/exonuclease/phosphatase" evidence="4">
    <location>
        <begin position="72"/>
        <end position="401"/>
    </location>
</feature>
<feature type="region of interest" description="Disordered" evidence="3">
    <location>
        <begin position="26"/>
        <end position="47"/>
    </location>
</feature>
<dbReference type="GO" id="GO:0006139">
    <property type="term" value="P:nucleobase-containing compound metabolic process"/>
    <property type="evidence" value="ECO:0007669"/>
    <property type="project" value="UniProtKB-ARBA"/>
</dbReference>
<dbReference type="Pfam" id="PF03372">
    <property type="entry name" value="Exo_endo_phos"/>
    <property type="match status" value="1"/>
</dbReference>
<protein>
    <submittedName>
        <fullName evidence="5">Endonuclease/exonuclease/phosphatase</fullName>
    </submittedName>
</protein>
<gene>
    <name evidence="5" type="ORF">MAM1_0219d08242</name>
</gene>
<keyword evidence="6" id="KW-1185">Reference proteome</keyword>